<dbReference type="SUPFAM" id="SSF49464">
    <property type="entry name" value="Carboxypeptidase regulatory domain-like"/>
    <property type="match status" value="1"/>
</dbReference>
<keyword evidence="8" id="KW-0732">Signal</keyword>
<dbReference type="PANTHER" id="PTHR30442:SF0">
    <property type="entry name" value="FE(3+) DICITRATE TRANSPORT PROTEIN FECA"/>
    <property type="match status" value="1"/>
</dbReference>
<reference evidence="11" key="1">
    <citation type="journal article" date="2019" name="Int. J. Syst. Evol. Microbiol.">
        <title>The Global Catalogue of Microorganisms (GCM) 10K type strain sequencing project: providing services to taxonomists for standard genome sequencing and annotation.</title>
        <authorList>
            <consortium name="The Broad Institute Genomics Platform"/>
            <consortium name="The Broad Institute Genome Sequencing Center for Infectious Disease"/>
            <person name="Wu L."/>
            <person name="Ma J."/>
        </authorList>
    </citation>
    <scope>NUCLEOTIDE SEQUENCE [LARGE SCALE GENOMIC DNA]</scope>
    <source>
        <strain evidence="11">KCTC 12708</strain>
    </source>
</reference>
<proteinExistence type="inferred from homology"/>
<dbReference type="EMBL" id="BMWY01000001">
    <property type="protein sequence ID" value="GGZ43887.1"/>
    <property type="molecule type" value="Genomic_DNA"/>
</dbReference>
<evidence type="ECO:0000256" key="7">
    <source>
        <dbReference type="PROSITE-ProRule" id="PRU01360"/>
    </source>
</evidence>
<evidence type="ECO:0000313" key="10">
    <source>
        <dbReference type="EMBL" id="GGZ43887.1"/>
    </source>
</evidence>
<dbReference type="Gene3D" id="2.60.40.1120">
    <property type="entry name" value="Carboxypeptidase-like, regulatory domain"/>
    <property type="match status" value="1"/>
</dbReference>
<dbReference type="Proteomes" id="UP000615593">
    <property type="component" value="Unassembled WGS sequence"/>
</dbReference>
<dbReference type="InterPro" id="IPR023997">
    <property type="entry name" value="TonB-dep_OMP_SusC/RagA_CS"/>
</dbReference>
<evidence type="ECO:0000256" key="3">
    <source>
        <dbReference type="ARBA" id="ARBA00022452"/>
    </source>
</evidence>
<dbReference type="InterPro" id="IPR023996">
    <property type="entry name" value="TonB-dep_OMP_SusC/RagA"/>
</dbReference>
<dbReference type="NCBIfam" id="TIGR04057">
    <property type="entry name" value="SusC_RagA_signa"/>
    <property type="match status" value="1"/>
</dbReference>
<organism evidence="10 11">
    <name type="scientific">Mesonia mobilis</name>
    <dbReference type="NCBI Taxonomy" id="369791"/>
    <lineage>
        <taxon>Bacteria</taxon>
        <taxon>Pseudomonadati</taxon>
        <taxon>Bacteroidota</taxon>
        <taxon>Flavobacteriia</taxon>
        <taxon>Flavobacteriales</taxon>
        <taxon>Flavobacteriaceae</taxon>
        <taxon>Mesonia</taxon>
    </lineage>
</organism>
<dbReference type="InterPro" id="IPR037066">
    <property type="entry name" value="Plug_dom_sf"/>
</dbReference>
<evidence type="ECO:0000313" key="11">
    <source>
        <dbReference type="Proteomes" id="UP000615593"/>
    </source>
</evidence>
<accession>A0ABQ3BKB9</accession>
<dbReference type="RefSeq" id="WP_027884783.1">
    <property type="nucleotide sequence ID" value="NZ_BMWY01000001.1"/>
</dbReference>
<dbReference type="Pfam" id="PF07715">
    <property type="entry name" value="Plug"/>
    <property type="match status" value="1"/>
</dbReference>
<keyword evidence="3 7" id="KW-1134">Transmembrane beta strand</keyword>
<dbReference type="InterPro" id="IPR036942">
    <property type="entry name" value="Beta-barrel_TonB_sf"/>
</dbReference>
<feature type="signal peptide" evidence="8">
    <location>
        <begin position="1"/>
        <end position="19"/>
    </location>
</feature>
<dbReference type="NCBIfam" id="TIGR04056">
    <property type="entry name" value="OMP_RagA_SusC"/>
    <property type="match status" value="1"/>
</dbReference>
<dbReference type="GeneID" id="94367745"/>
<evidence type="ECO:0000256" key="5">
    <source>
        <dbReference type="ARBA" id="ARBA00023136"/>
    </source>
</evidence>
<dbReference type="Pfam" id="PF13715">
    <property type="entry name" value="CarbopepD_reg_2"/>
    <property type="match status" value="1"/>
</dbReference>
<dbReference type="InterPro" id="IPR039426">
    <property type="entry name" value="TonB-dep_rcpt-like"/>
</dbReference>
<dbReference type="SUPFAM" id="SSF56935">
    <property type="entry name" value="Porins"/>
    <property type="match status" value="1"/>
</dbReference>
<dbReference type="InterPro" id="IPR012910">
    <property type="entry name" value="Plug_dom"/>
</dbReference>
<evidence type="ECO:0000256" key="4">
    <source>
        <dbReference type="ARBA" id="ARBA00022692"/>
    </source>
</evidence>
<dbReference type="PROSITE" id="PS52016">
    <property type="entry name" value="TONB_DEPENDENT_REC_3"/>
    <property type="match status" value="1"/>
</dbReference>
<keyword evidence="2 7" id="KW-0813">Transport</keyword>
<dbReference type="Gene3D" id="2.40.170.20">
    <property type="entry name" value="TonB-dependent receptor, beta-barrel domain"/>
    <property type="match status" value="1"/>
</dbReference>
<comment type="caution">
    <text evidence="10">The sequence shown here is derived from an EMBL/GenBank/DDBJ whole genome shotgun (WGS) entry which is preliminary data.</text>
</comment>
<dbReference type="PANTHER" id="PTHR30442">
    <property type="entry name" value="IRON III DICITRATE TRANSPORT PROTEIN FECA"/>
    <property type="match status" value="1"/>
</dbReference>
<feature type="domain" description="TonB-dependent receptor plug" evidence="9">
    <location>
        <begin position="113"/>
        <end position="219"/>
    </location>
</feature>
<evidence type="ECO:0000256" key="2">
    <source>
        <dbReference type="ARBA" id="ARBA00022448"/>
    </source>
</evidence>
<comment type="subcellular location">
    <subcellularLocation>
        <location evidence="1 7">Cell outer membrane</location>
        <topology evidence="1 7">Multi-pass membrane protein</topology>
    </subcellularLocation>
</comment>
<keyword evidence="5 7" id="KW-0472">Membrane</keyword>
<evidence type="ECO:0000256" key="6">
    <source>
        <dbReference type="ARBA" id="ARBA00023237"/>
    </source>
</evidence>
<keyword evidence="6 7" id="KW-0998">Cell outer membrane</keyword>
<evidence type="ECO:0000259" key="9">
    <source>
        <dbReference type="Pfam" id="PF07715"/>
    </source>
</evidence>
<gene>
    <name evidence="10" type="ORF">GCM10008088_01050</name>
</gene>
<keyword evidence="4 7" id="KW-0812">Transmembrane</keyword>
<evidence type="ECO:0000256" key="8">
    <source>
        <dbReference type="SAM" id="SignalP"/>
    </source>
</evidence>
<dbReference type="Gene3D" id="2.170.130.10">
    <property type="entry name" value="TonB-dependent receptor, plug domain"/>
    <property type="match status" value="1"/>
</dbReference>
<evidence type="ECO:0000256" key="1">
    <source>
        <dbReference type="ARBA" id="ARBA00004571"/>
    </source>
</evidence>
<dbReference type="InterPro" id="IPR008969">
    <property type="entry name" value="CarboxyPept-like_regulatory"/>
</dbReference>
<name>A0ABQ3BKB9_9FLAO</name>
<comment type="similarity">
    <text evidence="7">Belongs to the TonB-dependent receptor family.</text>
</comment>
<feature type="chain" id="PRO_5046298386" evidence="8">
    <location>
        <begin position="20"/>
        <end position="1003"/>
    </location>
</feature>
<sequence length="1003" mass="111319">MKTHLLALLFLFTGFTLFAQEKTVTGTVTSADDGMPLPGANVSVQGSTTGTTTDFDGIYEIVLEEGDVLTFSYIGFVTQEVSVDGQEIIDVSLKPDLESLSEVVVVGYGEQKREDLTGSIATIDSEEIQKTPNSNVMQSVQGKVPGVQIVSAGSPGASPTVRIRGLGSFNSGSSSVLYVVDGAFYNNIDFLDSKDIKSINVLKDASSAAIYGVRAANGVVIIETKKGTRNKKPVIEYDTYTGIQVAQNVLKMANAEQFATMAYESGSEADAQFILNAMQRYGRSELNPNVPDVNTDWYNEILREGIITSHGISVTGGGENSTYSVGANYFDQEGILDMKNEYERLNLRSKLDINVTDRIKVGSSFIFSNATQYSPEGSAWFKAYHAVPIMPVIDPQNTDAFPTRYSNAQLLGYRGTQNPFPDMRYNKNQLKVRKILANTYLETEIIEDKLTFRTSYSHDYSTIEGHYVNLPYTLGNNVEGFSSIRREQNNYSNQYWDNTLTYEDSYGKHNLTLMAGHSYRDEAANTFSATGRDIRGIRLETSQFLNFADPSSFSGNVNENGARIYGLSFFGRAAYNFDSKYLLYGTLRYDGSSKFTQDPWGLFPSVGTGWVLSKEDFLKDSSALNFLKLRASWGQLGNDNVGASSGSNTINNVYGIFGGQPYTGYTSSSVFTDNEWELVEEFNFGLDAETLNNRLSLSADYFIRDTENAILPITIPVINQVLNQNAGTIRNQGIELSATWSDNINEDFSYSVGGNFTSIKNEVTAIQNEQGYINSGSAEFRQRTVVGEPLQSFYGLEVVGVFQNETQVSNSPFLGNNPEAQLQPGDLIFRDQNGDGVINDEDRVFLGNFLPTYTYGGNISLNYKNWDFSLSVYGQGGNKILNRKRGEIIYTNDTNMDADLAINRWHGEGTSNSYPSSAGLRKSWNQQLSDFWIEDGDFFRIQNLQVGYTIRNEKLPEIRLNFTAERPLTFFKYNGFTPEITDGVDRQTYPIPAVYTVGLNVKI</sequence>
<keyword evidence="11" id="KW-1185">Reference proteome</keyword>
<protein>
    <submittedName>
        <fullName evidence="10">SusC/RagA family TonB-linked outer membrane protein</fullName>
    </submittedName>
</protein>